<protein>
    <submittedName>
        <fullName evidence="3">Glycosyl transferase family 11</fullName>
    </submittedName>
</protein>
<keyword evidence="2 3" id="KW-0808">Transferase</keyword>
<dbReference type="CDD" id="cd11301">
    <property type="entry name" value="Fut1_Fut2_like"/>
    <property type="match status" value="1"/>
</dbReference>
<dbReference type="EMBL" id="FOSK01000002">
    <property type="protein sequence ID" value="SFK12047.1"/>
    <property type="molecule type" value="Genomic_DNA"/>
</dbReference>
<evidence type="ECO:0000256" key="2">
    <source>
        <dbReference type="ARBA" id="ARBA00022679"/>
    </source>
</evidence>
<organism evidence="3 4">
    <name type="scientific">Pseudovibrio ascidiaceicola</name>
    <dbReference type="NCBI Taxonomy" id="285279"/>
    <lineage>
        <taxon>Bacteria</taxon>
        <taxon>Pseudomonadati</taxon>
        <taxon>Pseudomonadota</taxon>
        <taxon>Alphaproteobacteria</taxon>
        <taxon>Hyphomicrobiales</taxon>
        <taxon>Stappiaceae</taxon>
        <taxon>Pseudovibrio</taxon>
    </lineage>
</organism>
<dbReference type="RefSeq" id="WP_093517407.1">
    <property type="nucleotide sequence ID" value="NZ_FOSK01000002.1"/>
</dbReference>
<dbReference type="Gene3D" id="3.40.50.11350">
    <property type="match status" value="1"/>
</dbReference>
<proteinExistence type="predicted"/>
<accession>A0A1I3WYR3</accession>
<evidence type="ECO:0000256" key="1">
    <source>
        <dbReference type="ARBA" id="ARBA00022676"/>
    </source>
</evidence>
<dbReference type="InterPro" id="IPR002516">
    <property type="entry name" value="Glyco_trans_11"/>
</dbReference>
<dbReference type="GO" id="GO:0016740">
    <property type="term" value="F:transferase activity"/>
    <property type="evidence" value="ECO:0007669"/>
    <property type="project" value="UniProtKB-KW"/>
</dbReference>
<comment type="caution">
    <text evidence="3">The sequence shown here is derived from an EMBL/GenBank/DDBJ whole genome shotgun (WGS) entry which is preliminary data.</text>
</comment>
<dbReference type="Pfam" id="PF01531">
    <property type="entry name" value="Glyco_transf_11"/>
    <property type="match status" value="1"/>
</dbReference>
<evidence type="ECO:0000313" key="4">
    <source>
        <dbReference type="Proteomes" id="UP000199598"/>
    </source>
</evidence>
<keyword evidence="4" id="KW-1185">Reference proteome</keyword>
<keyword evidence="1" id="KW-0328">Glycosyltransferase</keyword>
<dbReference type="PANTHER" id="PTHR11927">
    <property type="entry name" value="GALACTOSIDE 2-L-FUCOSYLTRANSFERASE"/>
    <property type="match status" value="1"/>
</dbReference>
<reference evidence="3 4" key="1">
    <citation type="submission" date="2016-10" db="EMBL/GenBank/DDBJ databases">
        <authorList>
            <person name="Varghese N."/>
            <person name="Submissions S."/>
        </authorList>
    </citation>
    <scope>NUCLEOTIDE SEQUENCE [LARGE SCALE GENOMIC DNA]</scope>
    <source>
        <strain evidence="3 4">DSM 16392</strain>
    </source>
</reference>
<evidence type="ECO:0000313" key="3">
    <source>
        <dbReference type="EMBL" id="SFK12047.1"/>
    </source>
</evidence>
<dbReference type="PANTHER" id="PTHR11927:SF9">
    <property type="entry name" value="L-FUCOSYLTRANSFERASE"/>
    <property type="match status" value="1"/>
</dbReference>
<name>A0A1I3WYR3_9HYPH</name>
<sequence length="309" mass="35964">MSVASQVRKSGAARRRKLKPTLIVRIRGGIGNQLFQYAFGRKIALETGMKLRFDHSEYEQYFNRSYCLNLFKTQGLSATESEMSAVLWPAQAFGQTVKICRKFYPFYQRRYIREDELLRDGDTPIFKQSAYLDGYWQKWEAPFSIMEQLREEITLKKPMVLERQKLLQRINSGPSAALHVRYGDYSQAHNLQNFGLCSAGYYKGAMDFLSERIPGLTFYVFSDSPERAREVVPLQDNVFFADPMQDGKDYEDLMVMSSCDHIVTANSTFSWWAAFLNKNEEKHVIAPLKWFKNPNLDDSLIVPPHWQRL</sequence>
<dbReference type="Proteomes" id="UP000199598">
    <property type="component" value="Unassembled WGS sequence"/>
</dbReference>
<gene>
    <name evidence="3" type="ORF">SAMN04488518_102244</name>
</gene>